<dbReference type="AlphaFoldDB" id="A3TYD9"/>
<dbReference type="HOGENOM" id="CLU_130902_4_2_5"/>
<gene>
    <name evidence="1" type="ORF">OB2597_13553</name>
</gene>
<protein>
    <recommendedName>
        <fullName evidence="3">YCII-related domain-containing protein</fullName>
    </recommendedName>
</protein>
<dbReference type="Gene3D" id="3.30.70.1060">
    <property type="entry name" value="Dimeric alpha+beta barrel"/>
    <property type="match status" value="1"/>
</dbReference>
<sequence length="106" mass="11307">MPQYLYIYRGDKSQVPDTPAEQEAAMKAWGDWMARIGDRMVTPGDPVGTSKLVTEQGVTDQVPNPSFGFSIVEAGSIEEACEMAKGNPMVAGDGGVEVAEIVPISM</sequence>
<dbReference type="RefSeq" id="WP_009806927.1">
    <property type="nucleotide sequence ID" value="NZ_CH724131.1"/>
</dbReference>
<accession>A3TYD9</accession>
<dbReference type="eggNOG" id="COG3795">
    <property type="taxonomic scope" value="Bacteria"/>
</dbReference>
<organism evidence="1 2">
    <name type="scientific">Pseudooceanicola batsensis (strain ATCC BAA-863 / DSM 15984 / KCTC 12145 / HTCC2597)</name>
    <name type="common">Oceanicola batsensis</name>
    <dbReference type="NCBI Taxonomy" id="252305"/>
    <lineage>
        <taxon>Bacteria</taxon>
        <taxon>Pseudomonadati</taxon>
        <taxon>Pseudomonadota</taxon>
        <taxon>Alphaproteobacteria</taxon>
        <taxon>Rhodobacterales</taxon>
        <taxon>Paracoccaceae</taxon>
        <taxon>Pseudooceanicola</taxon>
    </lineage>
</organism>
<evidence type="ECO:0008006" key="3">
    <source>
        <dbReference type="Google" id="ProtNLM"/>
    </source>
</evidence>
<evidence type="ECO:0000313" key="2">
    <source>
        <dbReference type="Proteomes" id="UP000004318"/>
    </source>
</evidence>
<dbReference type="InterPro" id="IPR011008">
    <property type="entry name" value="Dimeric_a/b-barrel"/>
</dbReference>
<dbReference type="Proteomes" id="UP000004318">
    <property type="component" value="Unassembled WGS sequence"/>
</dbReference>
<reference evidence="1 2" key="1">
    <citation type="journal article" date="2010" name="J. Bacteriol.">
        <title>Genome sequences of Oceanicola granulosus HTCC2516(T) and Oceanicola batsensis HTCC2597(TDelta).</title>
        <authorList>
            <person name="Thrash J.C."/>
            <person name="Cho J.C."/>
            <person name="Vergin K.L."/>
            <person name="Giovannoni S.J."/>
        </authorList>
    </citation>
    <scope>NUCLEOTIDE SEQUENCE [LARGE SCALE GENOMIC DNA]</scope>
    <source>
        <strain evidence="2">ATCC BAA-863 / DSM 15984 / KCTC 12145 / HTCC2597</strain>
    </source>
</reference>
<keyword evidence="2" id="KW-1185">Reference proteome</keyword>
<comment type="caution">
    <text evidence="1">The sequence shown here is derived from an EMBL/GenBank/DDBJ whole genome shotgun (WGS) entry which is preliminary data.</text>
</comment>
<dbReference type="EMBL" id="AAMO01000005">
    <property type="protein sequence ID" value="EAQ03173.1"/>
    <property type="molecule type" value="Genomic_DNA"/>
</dbReference>
<dbReference type="STRING" id="252305.OB2597_13553"/>
<name>A3TYD9_PSEBH</name>
<dbReference type="SUPFAM" id="SSF54909">
    <property type="entry name" value="Dimeric alpha+beta barrel"/>
    <property type="match status" value="1"/>
</dbReference>
<evidence type="ECO:0000313" key="1">
    <source>
        <dbReference type="EMBL" id="EAQ03173.1"/>
    </source>
</evidence>
<dbReference type="OrthoDB" id="5117987at2"/>
<proteinExistence type="predicted"/>